<dbReference type="GeneID" id="71991062"/>
<organism evidence="1 2">
    <name type="scientific">Passalora fulva</name>
    <name type="common">Tomato leaf mold</name>
    <name type="synonym">Cladosporium fulvum</name>
    <dbReference type="NCBI Taxonomy" id="5499"/>
    <lineage>
        <taxon>Eukaryota</taxon>
        <taxon>Fungi</taxon>
        <taxon>Dikarya</taxon>
        <taxon>Ascomycota</taxon>
        <taxon>Pezizomycotina</taxon>
        <taxon>Dothideomycetes</taxon>
        <taxon>Dothideomycetidae</taxon>
        <taxon>Mycosphaerellales</taxon>
        <taxon>Mycosphaerellaceae</taxon>
        <taxon>Fulvia</taxon>
    </lineage>
</organism>
<gene>
    <name evidence="1" type="ORF">CLAFUR5_11184</name>
</gene>
<reference evidence="1" key="1">
    <citation type="submission" date="2021-12" db="EMBL/GenBank/DDBJ databases">
        <authorList>
            <person name="Zaccaron A."/>
            <person name="Stergiopoulos I."/>
        </authorList>
    </citation>
    <scope>NUCLEOTIDE SEQUENCE</scope>
    <source>
        <strain evidence="1">Race5_Kim</strain>
    </source>
</reference>
<dbReference type="KEGG" id="ffu:CLAFUR5_11184"/>
<dbReference type="OrthoDB" id="3650651at2759"/>
<accession>A0A9Q8PDM9</accession>
<keyword evidence="2" id="KW-1185">Reference proteome</keyword>
<dbReference type="Proteomes" id="UP000756132">
    <property type="component" value="Chromosome 8"/>
</dbReference>
<name>A0A9Q8PDM9_PASFU</name>
<sequence length="131" mass="13838">MKTGHASIVLTASMDSLVAAHDDVFARAPTPLPARVKPADYRPCPTTLTKTGNGRLDRCTTTIFERTRTEGVDRRGCRNLVTTTTYPILFGVGPACVGGQKTVSDAGTTTVTSCKATSTAPSAYYPPEATK</sequence>
<dbReference type="AlphaFoldDB" id="A0A9Q8PDM9"/>
<proteinExistence type="predicted"/>
<reference evidence="1" key="2">
    <citation type="journal article" date="2022" name="Microb. Genom.">
        <title>A chromosome-scale genome assembly of the tomato pathogen Cladosporium fulvum reveals a compartmentalized genome architecture and the presence of a dispensable chromosome.</title>
        <authorList>
            <person name="Zaccaron A.Z."/>
            <person name="Chen L.H."/>
            <person name="Samaras A."/>
            <person name="Stergiopoulos I."/>
        </authorList>
    </citation>
    <scope>NUCLEOTIDE SEQUENCE</scope>
    <source>
        <strain evidence="1">Race5_Kim</strain>
    </source>
</reference>
<dbReference type="RefSeq" id="XP_047764886.1">
    <property type="nucleotide sequence ID" value="XM_047910332.1"/>
</dbReference>
<protein>
    <submittedName>
        <fullName evidence="1">Uncharacterized protein</fullName>
    </submittedName>
</protein>
<evidence type="ECO:0000313" key="1">
    <source>
        <dbReference type="EMBL" id="UJO20520.1"/>
    </source>
</evidence>
<evidence type="ECO:0000313" key="2">
    <source>
        <dbReference type="Proteomes" id="UP000756132"/>
    </source>
</evidence>
<dbReference type="EMBL" id="CP090170">
    <property type="protein sequence ID" value="UJO20520.1"/>
    <property type="molecule type" value="Genomic_DNA"/>
</dbReference>